<dbReference type="EC" id="2.3.1.225" evidence="11"/>
<dbReference type="GO" id="GO:0006612">
    <property type="term" value="P:protein targeting to membrane"/>
    <property type="evidence" value="ECO:0007669"/>
    <property type="project" value="TreeGrafter"/>
</dbReference>
<proteinExistence type="inferred from homology"/>
<dbReference type="PROSITE" id="PS50216">
    <property type="entry name" value="DHHC"/>
    <property type="match status" value="1"/>
</dbReference>
<dbReference type="RefSeq" id="XP_052945158.1">
    <property type="nucleotide sequence ID" value="XM_053088585.1"/>
</dbReference>
<evidence type="ECO:0000256" key="1">
    <source>
        <dbReference type="ARBA" id="ARBA00004141"/>
    </source>
</evidence>
<feature type="domain" description="Palmitoyltransferase DHHC" evidence="13">
    <location>
        <begin position="350"/>
        <end position="448"/>
    </location>
</feature>
<comment type="domain">
    <text evidence="11">The DHHC domain is required for palmitoyltransferase activity.</text>
</comment>
<evidence type="ECO:0000313" key="15">
    <source>
        <dbReference type="Proteomes" id="UP001164286"/>
    </source>
</evidence>
<feature type="transmembrane region" description="Helical" evidence="11">
    <location>
        <begin position="67"/>
        <end position="85"/>
    </location>
</feature>
<dbReference type="PANTHER" id="PTHR22883">
    <property type="entry name" value="ZINC FINGER DHHC DOMAIN CONTAINING PROTEIN"/>
    <property type="match status" value="1"/>
</dbReference>
<organism evidence="14 15">
    <name type="scientific">Dioszegia hungarica</name>
    <dbReference type="NCBI Taxonomy" id="4972"/>
    <lineage>
        <taxon>Eukaryota</taxon>
        <taxon>Fungi</taxon>
        <taxon>Dikarya</taxon>
        <taxon>Basidiomycota</taxon>
        <taxon>Agaricomycotina</taxon>
        <taxon>Tremellomycetes</taxon>
        <taxon>Tremellales</taxon>
        <taxon>Bulleribasidiaceae</taxon>
        <taxon>Dioszegia</taxon>
    </lineage>
</organism>
<evidence type="ECO:0000256" key="8">
    <source>
        <dbReference type="ARBA" id="ARBA00023315"/>
    </source>
</evidence>
<dbReference type="GeneID" id="77727790"/>
<sequence length="582" mass="64781">MAPYHEINGERAAELGSRSTLSRILTRLPLLFSFALLSCTWLAFTFTITIPEVLLRRHDTWHFIEQLLIFNILMGLTMLSLFTAATRSPGHPDPSAAPFAYVPEEIRQGPVTLAALPHAQEAPCRSSPSPLQLDQLEAERSGASSAHPAARTADPDDIPLRYLRNSQWVEGRIAKDHPSPLPLPSRRPMPPAPLQRNMRASSDGGDGHTPTISPFPLGLSPFVPSTAVEAGGESDWTDEEDVEEGGEDADATADRMQVIRTGETRARPKGYWMGDAVEGDREVMLDELEAEVATLLQNQNRQLLDSAADSKVLMAKSNTGGPRFCRKCESWKPDRTHHCRFCKRCVLKNKPFLLFISYGTLLAIYVCLESAYQVYMFMTDDGAYDMPSPDLSSDGSPTTHTVQEVEFSPLVYMLLAMIGAFFTLAIGGLATYHWYLVCNNMTTLEQISHTYPSALLPVRPAASDTGTTPLSTWKPDHLLTRAERHRLFDEARNINVYDIGWRKNILQVLVGDVSRSRRASKRSWAVALWPLAPSSNGDGHEFEYDETKLERLRRLTEDLRLGARSQGIDRQEEASSSAGEEE</sequence>
<evidence type="ECO:0000256" key="11">
    <source>
        <dbReference type="RuleBase" id="RU079119"/>
    </source>
</evidence>
<feature type="region of interest" description="Disordered" evidence="12">
    <location>
        <begin position="563"/>
        <end position="582"/>
    </location>
</feature>
<keyword evidence="5 11" id="KW-0472">Membrane</keyword>
<comment type="caution">
    <text evidence="14">The sequence shown here is derived from an EMBL/GenBank/DDBJ whole genome shotgun (WGS) entry which is preliminary data.</text>
</comment>
<dbReference type="GO" id="GO:0005794">
    <property type="term" value="C:Golgi apparatus"/>
    <property type="evidence" value="ECO:0007669"/>
    <property type="project" value="TreeGrafter"/>
</dbReference>
<keyword evidence="7" id="KW-0449">Lipoprotein</keyword>
<gene>
    <name evidence="14" type="ORF">MKK02DRAFT_32822</name>
</gene>
<dbReference type="EMBL" id="JAKWFO010000005">
    <property type="protein sequence ID" value="KAI9635381.1"/>
    <property type="molecule type" value="Genomic_DNA"/>
</dbReference>
<protein>
    <recommendedName>
        <fullName evidence="11">Palmitoyltransferase</fullName>
        <ecNumber evidence="11">2.3.1.225</ecNumber>
    </recommendedName>
</protein>
<accession>A0AA38HA89</accession>
<evidence type="ECO:0000256" key="10">
    <source>
        <dbReference type="ARBA" id="ARBA00048048"/>
    </source>
</evidence>
<comment type="subcellular location">
    <subcellularLocation>
        <location evidence="1">Membrane</location>
        <topology evidence="1">Multi-pass membrane protein</topology>
    </subcellularLocation>
</comment>
<reference evidence="14" key="1">
    <citation type="journal article" date="2022" name="G3 (Bethesda)">
        <title>High quality genome of the basidiomycete yeast Dioszegia hungarica PDD-24b-2 isolated from cloud water.</title>
        <authorList>
            <person name="Jarrige D."/>
            <person name="Haridas S."/>
            <person name="Bleykasten-Grosshans C."/>
            <person name="Joly M."/>
            <person name="Nadalig T."/>
            <person name="Sancelme M."/>
            <person name="Vuilleumier S."/>
            <person name="Grigoriev I.V."/>
            <person name="Amato P."/>
            <person name="Bringel F."/>
        </authorList>
    </citation>
    <scope>NUCLEOTIDE SEQUENCE</scope>
    <source>
        <strain evidence="14">PDD-24b-2</strain>
    </source>
</reference>
<keyword evidence="3 11" id="KW-0812">Transmembrane</keyword>
<evidence type="ECO:0000256" key="5">
    <source>
        <dbReference type="ARBA" id="ARBA00023136"/>
    </source>
</evidence>
<evidence type="ECO:0000256" key="2">
    <source>
        <dbReference type="ARBA" id="ARBA00022679"/>
    </source>
</evidence>
<feature type="compositionally biased region" description="Basic and acidic residues" evidence="12">
    <location>
        <begin position="563"/>
        <end position="573"/>
    </location>
</feature>
<keyword evidence="8 11" id="KW-0012">Acyltransferase</keyword>
<evidence type="ECO:0000256" key="7">
    <source>
        <dbReference type="ARBA" id="ARBA00023288"/>
    </source>
</evidence>
<dbReference type="GO" id="GO:0016020">
    <property type="term" value="C:membrane"/>
    <property type="evidence" value="ECO:0007669"/>
    <property type="project" value="UniProtKB-SubCell"/>
</dbReference>
<feature type="compositionally biased region" description="Pro residues" evidence="12">
    <location>
        <begin position="179"/>
        <end position="193"/>
    </location>
</feature>
<dbReference type="InterPro" id="IPR039859">
    <property type="entry name" value="PFA4/ZDH16/20/ERF2-like"/>
</dbReference>
<feature type="transmembrane region" description="Helical" evidence="11">
    <location>
        <begin position="351"/>
        <end position="368"/>
    </location>
</feature>
<comment type="similarity">
    <text evidence="9">Belongs to the DHHC palmitoyltransferase family. PFA5 subfamily.</text>
</comment>
<feature type="transmembrane region" description="Helical" evidence="11">
    <location>
        <begin position="30"/>
        <end position="55"/>
    </location>
</feature>
<keyword evidence="6" id="KW-0564">Palmitate</keyword>
<dbReference type="Pfam" id="PF01529">
    <property type="entry name" value="DHHC"/>
    <property type="match status" value="2"/>
</dbReference>
<feature type="region of interest" description="Disordered" evidence="12">
    <location>
        <begin position="136"/>
        <end position="158"/>
    </location>
</feature>
<dbReference type="PANTHER" id="PTHR22883:SF23">
    <property type="entry name" value="PALMITOYLTRANSFERASE ZDHHC6"/>
    <property type="match status" value="1"/>
</dbReference>
<keyword evidence="2 11" id="KW-0808">Transferase</keyword>
<evidence type="ECO:0000256" key="3">
    <source>
        <dbReference type="ARBA" id="ARBA00022692"/>
    </source>
</evidence>
<comment type="catalytic activity">
    <reaction evidence="10 11">
        <text>L-cysteinyl-[protein] + hexadecanoyl-CoA = S-hexadecanoyl-L-cysteinyl-[protein] + CoA</text>
        <dbReference type="Rhea" id="RHEA:36683"/>
        <dbReference type="Rhea" id="RHEA-COMP:10131"/>
        <dbReference type="Rhea" id="RHEA-COMP:11032"/>
        <dbReference type="ChEBI" id="CHEBI:29950"/>
        <dbReference type="ChEBI" id="CHEBI:57287"/>
        <dbReference type="ChEBI" id="CHEBI:57379"/>
        <dbReference type="ChEBI" id="CHEBI:74151"/>
        <dbReference type="EC" id="2.3.1.225"/>
    </reaction>
</comment>
<evidence type="ECO:0000256" key="12">
    <source>
        <dbReference type="SAM" id="MobiDB-lite"/>
    </source>
</evidence>
<feature type="region of interest" description="Disordered" evidence="12">
    <location>
        <begin position="171"/>
        <end position="254"/>
    </location>
</feature>
<dbReference type="GO" id="GO:0019706">
    <property type="term" value="F:protein-cysteine S-palmitoyltransferase activity"/>
    <property type="evidence" value="ECO:0007669"/>
    <property type="project" value="UniProtKB-EC"/>
</dbReference>
<feature type="transmembrane region" description="Helical" evidence="11">
    <location>
        <begin position="410"/>
        <end position="435"/>
    </location>
</feature>
<keyword evidence="4 11" id="KW-1133">Transmembrane helix</keyword>
<feature type="compositionally biased region" description="Acidic residues" evidence="12">
    <location>
        <begin position="235"/>
        <end position="251"/>
    </location>
</feature>
<evidence type="ECO:0000259" key="13">
    <source>
        <dbReference type="Pfam" id="PF01529"/>
    </source>
</evidence>
<keyword evidence="15" id="KW-1185">Reference proteome</keyword>
<evidence type="ECO:0000256" key="6">
    <source>
        <dbReference type="ARBA" id="ARBA00023139"/>
    </source>
</evidence>
<feature type="domain" description="Palmitoyltransferase DHHC" evidence="13">
    <location>
        <begin position="321"/>
        <end position="348"/>
    </location>
</feature>
<evidence type="ECO:0000256" key="4">
    <source>
        <dbReference type="ARBA" id="ARBA00022989"/>
    </source>
</evidence>
<evidence type="ECO:0000256" key="9">
    <source>
        <dbReference type="ARBA" id="ARBA00038298"/>
    </source>
</evidence>
<dbReference type="InterPro" id="IPR001594">
    <property type="entry name" value="Palmitoyltrfase_DHHC"/>
</dbReference>
<dbReference type="GO" id="GO:0005783">
    <property type="term" value="C:endoplasmic reticulum"/>
    <property type="evidence" value="ECO:0007669"/>
    <property type="project" value="TreeGrafter"/>
</dbReference>
<dbReference type="Proteomes" id="UP001164286">
    <property type="component" value="Unassembled WGS sequence"/>
</dbReference>
<name>A0AA38HA89_9TREE</name>
<dbReference type="AlphaFoldDB" id="A0AA38HA89"/>
<evidence type="ECO:0000313" key="14">
    <source>
        <dbReference type="EMBL" id="KAI9635381.1"/>
    </source>
</evidence>